<dbReference type="SUPFAM" id="SSF63829">
    <property type="entry name" value="Calcium-dependent phosphotriesterase"/>
    <property type="match status" value="1"/>
</dbReference>
<protein>
    <submittedName>
        <fullName evidence="1">Sugar lactone lactonase YvrE</fullName>
    </submittedName>
</protein>
<proteinExistence type="predicted"/>
<organism evidence="1 2">
    <name type="scientific">Lentzea albida</name>
    <dbReference type="NCBI Taxonomy" id="65499"/>
    <lineage>
        <taxon>Bacteria</taxon>
        <taxon>Bacillati</taxon>
        <taxon>Actinomycetota</taxon>
        <taxon>Actinomycetes</taxon>
        <taxon>Pseudonocardiales</taxon>
        <taxon>Pseudonocardiaceae</taxon>
        <taxon>Lentzea</taxon>
    </lineage>
</organism>
<evidence type="ECO:0000313" key="1">
    <source>
        <dbReference type="EMBL" id="SES14281.1"/>
    </source>
</evidence>
<dbReference type="Gene3D" id="2.120.10.30">
    <property type="entry name" value="TolB, C-terminal domain"/>
    <property type="match status" value="1"/>
</dbReference>
<dbReference type="Proteomes" id="UP000199503">
    <property type="component" value="Unassembled WGS sequence"/>
</dbReference>
<evidence type="ECO:0000313" key="2">
    <source>
        <dbReference type="Proteomes" id="UP000199503"/>
    </source>
</evidence>
<gene>
    <name evidence="1" type="ORF">SAMN04488000_116220</name>
</gene>
<sequence length="278" mass="29246">MTTIALPDGFRPESMTIGPGPFAYFGSLADGSIYRADLITGEGRLIHPGPGTASAGVKLDRRGRLFIAGGFAGDAHVIHAASGATLASYPLAGLVNDFALTPTAAWATDSVLPVLWKLPLGGNGELPELDEVSQLPLSGDIEYLEEGFNANGICQTPDGTALLVNQSNTGGLFHVDTATGRATSVDLGGEDLMDCDGMVLDGDLLYVAMGVRNEVVLLRLNHEGTVGKVLRRVSDPRFDIPSSLALHDDLLYVINGRFTTEATPQTSYTSVAIPRPKP</sequence>
<keyword evidence="2" id="KW-1185">Reference proteome</keyword>
<dbReference type="STRING" id="65499.SAMN04488000_116220"/>
<dbReference type="OrthoDB" id="504981at2"/>
<dbReference type="RefSeq" id="WP_089922457.1">
    <property type="nucleotide sequence ID" value="NZ_FOFV01000016.1"/>
</dbReference>
<name>A0A1H9UY72_9PSEU</name>
<accession>A0A1H9UY72</accession>
<reference evidence="2" key="1">
    <citation type="submission" date="2016-10" db="EMBL/GenBank/DDBJ databases">
        <authorList>
            <person name="Varghese N."/>
            <person name="Submissions S."/>
        </authorList>
    </citation>
    <scope>NUCLEOTIDE SEQUENCE [LARGE SCALE GENOMIC DNA]</scope>
    <source>
        <strain evidence="2">DSM 44437</strain>
    </source>
</reference>
<dbReference type="InterPro" id="IPR011042">
    <property type="entry name" value="6-blade_b-propeller_TolB-like"/>
</dbReference>
<dbReference type="AlphaFoldDB" id="A0A1H9UY72"/>
<dbReference type="EMBL" id="FOFV01000016">
    <property type="protein sequence ID" value="SES14281.1"/>
    <property type="molecule type" value="Genomic_DNA"/>
</dbReference>